<organism evidence="1 2">
    <name type="scientific">Corynebacterium simulans</name>
    <dbReference type="NCBI Taxonomy" id="146827"/>
    <lineage>
        <taxon>Bacteria</taxon>
        <taxon>Bacillati</taxon>
        <taxon>Actinomycetota</taxon>
        <taxon>Actinomycetes</taxon>
        <taxon>Mycobacteriales</taxon>
        <taxon>Corynebacteriaceae</taxon>
        <taxon>Corynebacterium</taxon>
    </lineage>
</organism>
<keyword evidence="2" id="KW-1185">Reference proteome</keyword>
<evidence type="ECO:0000313" key="1">
    <source>
        <dbReference type="EMBL" id="KXU17741.1"/>
    </source>
</evidence>
<evidence type="ECO:0000313" key="2">
    <source>
        <dbReference type="Proteomes" id="UP000070339"/>
    </source>
</evidence>
<reference evidence="1 2" key="1">
    <citation type="journal article" date="2016" name="Int. J. Syst. Evol. Microbiol.">
        <title>Resolving the Complexity of Human Skin Metagenomes Using Single-Molecule Sequencing.</title>
        <authorList>
            <consortium name="NISC Comparative Sequencing Program"/>
            <person name="Tsai Y.C."/>
            <person name="Conlan S."/>
            <person name="Deming C."/>
            <person name="Segre J.A."/>
            <person name="Kong H.H."/>
            <person name="Korlach J."/>
            <person name="Oh J."/>
        </authorList>
    </citation>
    <scope>NUCLEOTIDE SEQUENCE [LARGE SCALE GENOMIC DNA]</scope>
    <source>
        <strain evidence="1 2">1B08</strain>
    </source>
</reference>
<protein>
    <submittedName>
        <fullName evidence="1">Uncharacterized protein</fullName>
    </submittedName>
</protein>
<comment type="caution">
    <text evidence="1">The sequence shown here is derived from an EMBL/GenBank/DDBJ whole genome shotgun (WGS) entry which is preliminary data.</text>
</comment>
<dbReference type="EMBL" id="LTEB01000028">
    <property type="protein sequence ID" value="KXU17741.1"/>
    <property type="molecule type" value="Genomic_DNA"/>
</dbReference>
<gene>
    <name evidence="1" type="ORF">WM41_1295</name>
</gene>
<sequence length="37" mass="4161">MPQRTKARARLVAQGIEDHGIPAYAKAKLERQWAALD</sequence>
<accession>A0ABR5V843</accession>
<name>A0ABR5V843_9CORY</name>
<dbReference type="Proteomes" id="UP000070339">
    <property type="component" value="Unassembled WGS sequence"/>
</dbReference>
<proteinExistence type="predicted"/>